<keyword evidence="1" id="KW-0472">Membrane</keyword>
<dbReference type="EMBL" id="CP058555">
    <property type="protein sequence ID" value="QMV70057.1"/>
    <property type="molecule type" value="Genomic_DNA"/>
</dbReference>
<sequence>MNNFLELNKHKFFLAFKILSLSFTVLFVILPMAISIANGDYPTWTLFISVFLLGSVIFPLFLVGMTYLTWLNKIWVKKKALNIQPFDELDRIGFATAYINEKSKWNFTEEIKEIVIDGYRIQFNVIMGFPSNIEFRALVKHPKVERERFMAFVASSKQDRIYLDIDSLIKVYSPKKVDNLTIEQLKAELIQFAQVMRLENFEPLDRK</sequence>
<gene>
    <name evidence="2" type="ORF">HS960_21420</name>
</gene>
<protein>
    <submittedName>
        <fullName evidence="2">Uncharacterized protein</fullName>
    </submittedName>
</protein>
<keyword evidence="3" id="KW-1185">Reference proteome</keyword>
<evidence type="ECO:0000256" key="1">
    <source>
        <dbReference type="SAM" id="Phobius"/>
    </source>
</evidence>
<accession>A0A7G5E7T2</accession>
<dbReference type="Proteomes" id="UP000515450">
    <property type="component" value="Chromosome"/>
</dbReference>
<name>A0A7G5E7T2_9SPHI</name>
<organism evidence="2 3">
    <name type="scientific">Sphingobacterium paramultivorum</name>
    <dbReference type="NCBI Taxonomy" id="2886510"/>
    <lineage>
        <taxon>Bacteria</taxon>
        <taxon>Pseudomonadati</taxon>
        <taxon>Bacteroidota</taxon>
        <taxon>Sphingobacteriia</taxon>
        <taxon>Sphingobacteriales</taxon>
        <taxon>Sphingobacteriaceae</taxon>
        <taxon>Sphingobacterium</taxon>
    </lineage>
</organism>
<reference evidence="2 3" key="1">
    <citation type="journal article" date="2020" name="G3 (Bethesda)">
        <title>CeMbio - The Caenorhabditis elegans Microbiome Resource.</title>
        <authorList>
            <person name="Dirksen P."/>
            <person name="Assie A."/>
            <person name="Zimmermann J."/>
            <person name="Zhang F."/>
            <person name="Tietje A.M."/>
            <person name="Marsh S.A."/>
            <person name="Felix M.A."/>
            <person name="Shapira M."/>
            <person name="Kaleta C."/>
            <person name="Schulenburg H."/>
            <person name="Samuel B."/>
        </authorList>
    </citation>
    <scope>NUCLEOTIDE SEQUENCE [LARGE SCALE GENOMIC DNA]</scope>
    <source>
        <strain evidence="2 3">BIGb0170</strain>
    </source>
</reference>
<dbReference type="RefSeq" id="WP_153844486.1">
    <property type="nucleotide sequence ID" value="NZ_CP058555.1"/>
</dbReference>
<feature type="transmembrane region" description="Helical" evidence="1">
    <location>
        <begin position="46"/>
        <end position="70"/>
    </location>
</feature>
<evidence type="ECO:0000313" key="2">
    <source>
        <dbReference type="EMBL" id="QMV70057.1"/>
    </source>
</evidence>
<dbReference type="AlphaFoldDB" id="A0A7G5E7T2"/>
<proteinExistence type="predicted"/>
<feature type="transmembrane region" description="Helical" evidence="1">
    <location>
        <begin position="12"/>
        <end position="34"/>
    </location>
</feature>
<keyword evidence="1" id="KW-1133">Transmembrane helix</keyword>
<evidence type="ECO:0000313" key="3">
    <source>
        <dbReference type="Proteomes" id="UP000515450"/>
    </source>
</evidence>
<keyword evidence="1" id="KW-0812">Transmembrane</keyword>